<proteinExistence type="predicted"/>
<feature type="transmembrane region" description="Helical" evidence="7">
    <location>
        <begin position="118"/>
        <end position="136"/>
    </location>
</feature>
<gene>
    <name evidence="10" type="ORF">H9814_10365</name>
</gene>
<evidence type="ECO:0000256" key="5">
    <source>
        <dbReference type="ARBA" id="ARBA00023136"/>
    </source>
</evidence>
<dbReference type="AlphaFoldDB" id="A0A9D2EAL8"/>
<feature type="transmembrane region" description="Helical" evidence="7">
    <location>
        <begin position="220"/>
        <end position="244"/>
    </location>
</feature>
<comment type="caution">
    <text evidence="10">The sequence shown here is derived from an EMBL/GenBank/DDBJ whole genome shotgun (WGS) entry which is preliminary data.</text>
</comment>
<comment type="subcellular location">
    <subcellularLocation>
        <location evidence="1">Cell membrane</location>
        <topology evidence="1">Single-pass membrane protein</topology>
    </subcellularLocation>
</comment>
<dbReference type="PANTHER" id="PTHR33885">
    <property type="entry name" value="PHAGE SHOCK PROTEIN C"/>
    <property type="match status" value="1"/>
</dbReference>
<feature type="domain" description="Phage shock protein PspC N-terminal" evidence="8">
    <location>
        <begin position="108"/>
        <end position="166"/>
    </location>
</feature>
<organism evidence="10 11">
    <name type="scientific">Candidatus Bacteroides merdigallinarum</name>
    <dbReference type="NCBI Taxonomy" id="2838473"/>
    <lineage>
        <taxon>Bacteria</taxon>
        <taxon>Pseudomonadati</taxon>
        <taxon>Bacteroidota</taxon>
        <taxon>Bacteroidia</taxon>
        <taxon>Bacteroidales</taxon>
        <taxon>Bacteroidaceae</taxon>
        <taxon>Bacteroides</taxon>
    </lineage>
</organism>
<dbReference type="Pfam" id="PF22571">
    <property type="entry name" value="LiaI-LiaF-TM_PspC"/>
    <property type="match status" value="1"/>
</dbReference>
<keyword evidence="4 7" id="KW-1133">Transmembrane helix</keyword>
<feature type="region of interest" description="Disordered" evidence="6">
    <location>
        <begin position="87"/>
        <end position="106"/>
    </location>
</feature>
<dbReference type="InterPro" id="IPR052027">
    <property type="entry name" value="PspC"/>
</dbReference>
<dbReference type="EMBL" id="DXBX01000083">
    <property type="protein sequence ID" value="HIZ33918.1"/>
    <property type="molecule type" value="Genomic_DNA"/>
</dbReference>
<sequence length="358" mass="38954">MKKTFTVNLGGTVFNIDEDAYRLLDNYLNNLRQHFHKEAGADEIVNDIEQRISELFGERLAEGREVITLADVEAVIARMGRPEEMEQEAEVGASQEVSGQQPGTIPHRKLFRDPDDKILGGVFSGLGAYFGIDVQLLRLIMFVLLFFTTGTLIVVYIVCWIVIPQARTAADRLSMRGEAVTLENIGRTVTGGFERMSNGVNDYVTSGKPRTFLRRVGDALVTFIGLAIKAVLIVLAIVCSPFLLACGVGFVALLFMALVLLIGGGAALVSLFPAMTDLALVVSPLPTFVMGIAGLFVVGIPLTAIIWGISHWALNWRPMPTGLKWTLLALWVVSAACLIVCIAMQEPGTAIYNSLLNI</sequence>
<evidence type="ECO:0000256" key="2">
    <source>
        <dbReference type="ARBA" id="ARBA00022475"/>
    </source>
</evidence>
<evidence type="ECO:0000256" key="3">
    <source>
        <dbReference type="ARBA" id="ARBA00022692"/>
    </source>
</evidence>
<dbReference type="InterPro" id="IPR054321">
    <property type="entry name" value="PspC-rel_TM"/>
</dbReference>
<evidence type="ECO:0000259" key="8">
    <source>
        <dbReference type="Pfam" id="PF04024"/>
    </source>
</evidence>
<reference evidence="10" key="2">
    <citation type="submission" date="2021-04" db="EMBL/GenBank/DDBJ databases">
        <authorList>
            <person name="Gilroy R."/>
        </authorList>
    </citation>
    <scope>NUCLEOTIDE SEQUENCE</scope>
    <source>
        <strain evidence="10">ChiHjej9B8-1298</strain>
    </source>
</reference>
<feature type="transmembrane region" description="Helical" evidence="7">
    <location>
        <begin position="250"/>
        <end position="275"/>
    </location>
</feature>
<evidence type="ECO:0000256" key="1">
    <source>
        <dbReference type="ARBA" id="ARBA00004162"/>
    </source>
</evidence>
<evidence type="ECO:0000256" key="6">
    <source>
        <dbReference type="SAM" id="MobiDB-lite"/>
    </source>
</evidence>
<name>A0A9D2EAL8_9BACE</name>
<feature type="domain" description="PspC-related transmembrane region" evidence="9">
    <location>
        <begin position="207"/>
        <end position="345"/>
    </location>
</feature>
<evidence type="ECO:0000259" key="9">
    <source>
        <dbReference type="Pfam" id="PF22571"/>
    </source>
</evidence>
<dbReference type="Proteomes" id="UP000824028">
    <property type="component" value="Unassembled WGS sequence"/>
</dbReference>
<feature type="transmembrane region" description="Helical" evidence="7">
    <location>
        <begin position="325"/>
        <end position="344"/>
    </location>
</feature>
<reference evidence="10" key="1">
    <citation type="journal article" date="2021" name="PeerJ">
        <title>Extensive microbial diversity within the chicken gut microbiome revealed by metagenomics and culture.</title>
        <authorList>
            <person name="Gilroy R."/>
            <person name="Ravi A."/>
            <person name="Getino M."/>
            <person name="Pursley I."/>
            <person name="Horton D.L."/>
            <person name="Alikhan N.F."/>
            <person name="Baker D."/>
            <person name="Gharbi K."/>
            <person name="Hall N."/>
            <person name="Watson M."/>
            <person name="Adriaenssens E.M."/>
            <person name="Foster-Nyarko E."/>
            <person name="Jarju S."/>
            <person name="Secka A."/>
            <person name="Antonio M."/>
            <person name="Oren A."/>
            <person name="Chaudhuri R.R."/>
            <person name="La Ragione R."/>
            <person name="Hildebrand F."/>
            <person name="Pallen M.J."/>
        </authorList>
    </citation>
    <scope>NUCLEOTIDE SEQUENCE</scope>
    <source>
        <strain evidence="10">ChiHjej9B8-1298</strain>
    </source>
</reference>
<evidence type="ECO:0000313" key="10">
    <source>
        <dbReference type="EMBL" id="HIZ33918.1"/>
    </source>
</evidence>
<protein>
    <submittedName>
        <fullName evidence="10">PspC domain-containing protein</fullName>
    </submittedName>
</protein>
<keyword evidence="2" id="KW-1003">Cell membrane</keyword>
<keyword evidence="3 7" id="KW-0812">Transmembrane</keyword>
<evidence type="ECO:0000256" key="4">
    <source>
        <dbReference type="ARBA" id="ARBA00022989"/>
    </source>
</evidence>
<evidence type="ECO:0000313" key="11">
    <source>
        <dbReference type="Proteomes" id="UP000824028"/>
    </source>
</evidence>
<feature type="transmembrane region" description="Helical" evidence="7">
    <location>
        <begin position="287"/>
        <end position="313"/>
    </location>
</feature>
<dbReference type="PANTHER" id="PTHR33885:SF3">
    <property type="entry name" value="PHAGE SHOCK PROTEIN C"/>
    <property type="match status" value="1"/>
</dbReference>
<dbReference type="GO" id="GO:0005886">
    <property type="term" value="C:plasma membrane"/>
    <property type="evidence" value="ECO:0007669"/>
    <property type="project" value="UniProtKB-SubCell"/>
</dbReference>
<feature type="transmembrane region" description="Helical" evidence="7">
    <location>
        <begin position="142"/>
        <end position="163"/>
    </location>
</feature>
<dbReference type="Pfam" id="PF04024">
    <property type="entry name" value="PspC"/>
    <property type="match status" value="1"/>
</dbReference>
<keyword evidence="5 7" id="KW-0472">Membrane</keyword>
<accession>A0A9D2EAL8</accession>
<dbReference type="InterPro" id="IPR007168">
    <property type="entry name" value="Phageshock_PspC_N"/>
</dbReference>
<evidence type="ECO:0000256" key="7">
    <source>
        <dbReference type="SAM" id="Phobius"/>
    </source>
</evidence>